<evidence type="ECO:0000256" key="3">
    <source>
        <dbReference type="ARBA" id="ARBA00022448"/>
    </source>
</evidence>
<evidence type="ECO:0000259" key="5">
    <source>
        <dbReference type="PROSITE" id="PS50983"/>
    </source>
</evidence>
<dbReference type="OrthoDB" id="63946at2"/>
<feature type="domain" description="Fe/B12 periplasmic-binding" evidence="5">
    <location>
        <begin position="1"/>
        <end position="200"/>
    </location>
</feature>
<dbReference type="GO" id="GO:1901678">
    <property type="term" value="P:iron coordination entity transport"/>
    <property type="evidence" value="ECO:0007669"/>
    <property type="project" value="UniProtKB-ARBA"/>
</dbReference>
<evidence type="ECO:0000313" key="6">
    <source>
        <dbReference type="EMBL" id="AZS18260.1"/>
    </source>
</evidence>
<dbReference type="Gene3D" id="3.40.50.1980">
    <property type="entry name" value="Nitrogenase molybdenum iron protein domain"/>
    <property type="match status" value="2"/>
</dbReference>
<organism evidence="6 7">
    <name type="scientific">Paenibacillus lutimineralis</name>
    <dbReference type="NCBI Taxonomy" id="2707005"/>
    <lineage>
        <taxon>Bacteria</taxon>
        <taxon>Bacillati</taxon>
        <taxon>Bacillota</taxon>
        <taxon>Bacilli</taxon>
        <taxon>Bacillales</taxon>
        <taxon>Paenibacillaceae</taxon>
        <taxon>Paenibacillus</taxon>
    </lineage>
</organism>
<dbReference type="Pfam" id="PF01497">
    <property type="entry name" value="Peripla_BP_2"/>
    <property type="match status" value="1"/>
</dbReference>
<evidence type="ECO:0000313" key="7">
    <source>
        <dbReference type="Proteomes" id="UP000270678"/>
    </source>
</evidence>
<reference evidence="7" key="1">
    <citation type="submission" date="2018-12" db="EMBL/GenBank/DDBJ databases">
        <title>Complete genome sequence of Paenibacillus sp. MBLB1234.</title>
        <authorList>
            <person name="Nam Y.-D."/>
            <person name="Kang J."/>
            <person name="Chung W.-H."/>
            <person name="Park Y.S."/>
        </authorList>
    </citation>
    <scope>NUCLEOTIDE SEQUENCE [LARGE SCALE GENOMIC DNA]</scope>
    <source>
        <strain evidence="7">MBLB1234</strain>
    </source>
</reference>
<comment type="similarity">
    <text evidence="2">Belongs to the bacterial solute-binding protein 8 family.</text>
</comment>
<name>A0A3S9V6T5_9BACL</name>
<keyword evidence="4" id="KW-0732">Signal</keyword>
<dbReference type="SUPFAM" id="SSF53807">
    <property type="entry name" value="Helical backbone' metal receptor"/>
    <property type="match status" value="1"/>
</dbReference>
<dbReference type="PANTHER" id="PTHR30532:SF21">
    <property type="entry name" value="SIDEROPHORE-BINDING LIPOPROTEIN YFIY-RELATED"/>
    <property type="match status" value="1"/>
</dbReference>
<dbReference type="AlphaFoldDB" id="A0A3S9V6T5"/>
<dbReference type="KEGG" id="plut:EI981_12060"/>
<dbReference type="GO" id="GO:0030288">
    <property type="term" value="C:outer membrane-bounded periplasmic space"/>
    <property type="evidence" value="ECO:0007669"/>
    <property type="project" value="TreeGrafter"/>
</dbReference>
<dbReference type="PANTHER" id="PTHR30532">
    <property type="entry name" value="IRON III DICITRATE-BINDING PERIPLASMIC PROTEIN"/>
    <property type="match status" value="1"/>
</dbReference>
<gene>
    <name evidence="6" type="ORF">EI981_12060</name>
</gene>
<dbReference type="InterPro" id="IPR002491">
    <property type="entry name" value="ABC_transptr_periplasmic_BD"/>
</dbReference>
<sequence>MAAEPDLILAGPTQEKIYDQLSKIAPTVRVPYGFNAFRDRFAFVSEVLDKHKEMEDWTAEYEAQATKDKERILAKTGTETFAIIEATQKEIRIYSRTGIADMIYNDLQLPQALGLPEPDAWGGKGTSLEGLSTLNPDHLILMADSSDNVLEKSSIWNSLKAVQAGKIYRMTSRQNYNEAFFALGKKSLMNQLVEDILKGSQ</sequence>
<protein>
    <recommendedName>
        <fullName evidence="5">Fe/B12 periplasmic-binding domain-containing protein</fullName>
    </recommendedName>
</protein>
<keyword evidence="7" id="KW-1185">Reference proteome</keyword>
<evidence type="ECO:0000256" key="4">
    <source>
        <dbReference type="ARBA" id="ARBA00022729"/>
    </source>
</evidence>
<keyword evidence="3" id="KW-0813">Transport</keyword>
<dbReference type="Proteomes" id="UP000270678">
    <property type="component" value="Chromosome"/>
</dbReference>
<accession>A0A3S9V6T5</accession>
<proteinExistence type="inferred from homology"/>
<dbReference type="PROSITE" id="PS50983">
    <property type="entry name" value="FE_B12_PBP"/>
    <property type="match status" value="1"/>
</dbReference>
<dbReference type="EMBL" id="CP034346">
    <property type="protein sequence ID" value="AZS18260.1"/>
    <property type="molecule type" value="Genomic_DNA"/>
</dbReference>
<evidence type="ECO:0000256" key="2">
    <source>
        <dbReference type="ARBA" id="ARBA00008814"/>
    </source>
</evidence>
<comment type="subcellular location">
    <subcellularLocation>
        <location evidence="1">Cell envelope</location>
    </subcellularLocation>
</comment>
<dbReference type="InterPro" id="IPR051313">
    <property type="entry name" value="Bact_iron-sidero_bind"/>
</dbReference>
<evidence type="ECO:0000256" key="1">
    <source>
        <dbReference type="ARBA" id="ARBA00004196"/>
    </source>
</evidence>